<dbReference type="InterPro" id="IPR011006">
    <property type="entry name" value="CheY-like_superfamily"/>
</dbReference>
<evidence type="ECO:0000259" key="6">
    <source>
        <dbReference type="PROSITE" id="PS50110"/>
    </source>
</evidence>
<comment type="caution">
    <text evidence="7">The sequence shown here is derived from an EMBL/GenBank/DDBJ whole genome shotgun (WGS) entry which is preliminary data.</text>
</comment>
<dbReference type="InterPro" id="IPR018062">
    <property type="entry name" value="HTH_AraC-typ_CS"/>
</dbReference>
<dbReference type="PRINTS" id="PR00032">
    <property type="entry name" value="HTHARAC"/>
</dbReference>
<evidence type="ECO:0000313" key="7">
    <source>
        <dbReference type="EMBL" id="NOU76877.1"/>
    </source>
</evidence>
<dbReference type="EMBL" id="WHOA01000248">
    <property type="protein sequence ID" value="NOU76877.1"/>
    <property type="molecule type" value="Genomic_DNA"/>
</dbReference>
<gene>
    <name evidence="7" type="ORF">GC098_36880</name>
</gene>
<evidence type="ECO:0000259" key="5">
    <source>
        <dbReference type="PROSITE" id="PS01124"/>
    </source>
</evidence>
<reference evidence="7 8" key="1">
    <citation type="submission" date="2019-10" db="EMBL/GenBank/DDBJ databases">
        <title>Description of Paenibacillus terrestris sp. nov.</title>
        <authorList>
            <person name="Carlier A."/>
            <person name="Qi S."/>
        </authorList>
    </citation>
    <scope>NUCLEOTIDE SEQUENCE [LARGE SCALE GENOMIC DNA]</scope>
    <source>
        <strain evidence="7 8">LMG 31458</strain>
    </source>
</reference>
<dbReference type="SMART" id="SM00448">
    <property type="entry name" value="REC"/>
    <property type="match status" value="1"/>
</dbReference>
<dbReference type="Proteomes" id="UP000616779">
    <property type="component" value="Unassembled WGS sequence"/>
</dbReference>
<dbReference type="PANTHER" id="PTHR43280:SF28">
    <property type="entry name" value="HTH-TYPE TRANSCRIPTIONAL ACTIVATOR RHAS"/>
    <property type="match status" value="1"/>
</dbReference>
<accession>A0ABX1Y7H4</accession>
<keyword evidence="1" id="KW-0805">Transcription regulation</keyword>
<dbReference type="Gene3D" id="1.10.10.60">
    <property type="entry name" value="Homeodomain-like"/>
    <property type="match status" value="2"/>
</dbReference>
<keyword evidence="8" id="KW-1185">Reference proteome</keyword>
<dbReference type="CDD" id="cd17536">
    <property type="entry name" value="REC_YesN-like"/>
    <property type="match status" value="1"/>
</dbReference>
<dbReference type="SUPFAM" id="SSF46689">
    <property type="entry name" value="Homeodomain-like"/>
    <property type="match status" value="2"/>
</dbReference>
<dbReference type="PROSITE" id="PS50110">
    <property type="entry name" value="RESPONSE_REGULATORY"/>
    <property type="match status" value="1"/>
</dbReference>
<dbReference type="SUPFAM" id="SSF52172">
    <property type="entry name" value="CheY-like"/>
    <property type="match status" value="1"/>
</dbReference>
<dbReference type="PROSITE" id="PS00041">
    <property type="entry name" value="HTH_ARAC_FAMILY_1"/>
    <property type="match status" value="1"/>
</dbReference>
<dbReference type="Pfam" id="PF12833">
    <property type="entry name" value="HTH_18"/>
    <property type="match status" value="1"/>
</dbReference>
<dbReference type="InterPro" id="IPR001789">
    <property type="entry name" value="Sig_transdc_resp-reg_receiver"/>
</dbReference>
<feature type="domain" description="Response regulatory" evidence="6">
    <location>
        <begin position="4"/>
        <end position="121"/>
    </location>
</feature>
<evidence type="ECO:0000256" key="1">
    <source>
        <dbReference type="ARBA" id="ARBA00023015"/>
    </source>
</evidence>
<evidence type="ECO:0000256" key="4">
    <source>
        <dbReference type="PROSITE-ProRule" id="PRU00169"/>
    </source>
</evidence>
<feature type="modified residue" description="4-aspartylphosphate" evidence="4">
    <location>
        <position position="56"/>
    </location>
</feature>
<proteinExistence type="predicted"/>
<keyword evidence="4" id="KW-0597">Phosphoprotein</keyword>
<keyword evidence="2" id="KW-0238">DNA-binding</keyword>
<feature type="domain" description="HTH araC/xylS-type" evidence="5">
    <location>
        <begin position="418"/>
        <end position="516"/>
    </location>
</feature>
<name>A0ABX1Y7H4_9BACL</name>
<dbReference type="InterPro" id="IPR009057">
    <property type="entry name" value="Homeodomain-like_sf"/>
</dbReference>
<dbReference type="Pfam" id="PF00072">
    <property type="entry name" value="Response_reg"/>
    <property type="match status" value="1"/>
</dbReference>
<dbReference type="InterPro" id="IPR020449">
    <property type="entry name" value="Tscrpt_reg_AraC-type_HTH"/>
</dbReference>
<evidence type="ECO:0000256" key="2">
    <source>
        <dbReference type="ARBA" id="ARBA00023125"/>
    </source>
</evidence>
<dbReference type="SMART" id="SM00342">
    <property type="entry name" value="HTH_ARAC"/>
    <property type="match status" value="1"/>
</dbReference>
<protein>
    <submittedName>
        <fullName evidence="7">Response regulator</fullName>
    </submittedName>
</protein>
<dbReference type="PANTHER" id="PTHR43280">
    <property type="entry name" value="ARAC-FAMILY TRANSCRIPTIONAL REGULATOR"/>
    <property type="match status" value="1"/>
</dbReference>
<evidence type="ECO:0000256" key="3">
    <source>
        <dbReference type="ARBA" id="ARBA00023163"/>
    </source>
</evidence>
<keyword evidence="3" id="KW-0804">Transcription</keyword>
<organism evidence="7 8">
    <name type="scientific">Paenibacillus phytorum</name>
    <dbReference type="NCBI Taxonomy" id="2654977"/>
    <lineage>
        <taxon>Bacteria</taxon>
        <taxon>Bacillati</taxon>
        <taxon>Bacillota</taxon>
        <taxon>Bacilli</taxon>
        <taxon>Bacillales</taxon>
        <taxon>Paenibacillaceae</taxon>
        <taxon>Paenibacillus</taxon>
    </lineage>
</organism>
<sequence>MMYRVLIVDDEPVIRNGIHSFIDWQQEGMSAEDDCANGVEALAALESRSIDILITDIKMPLMNGIQLMEQAIQLYPSLKVILISSYNDFEYVREGLKLGAVDYLLKPTMEPEDLLAVLKRCIAMLEEERRKESELNQYQQGAIYRERKSLEHELKKLIVQEHATLTEADWVPAWLQERYACMYVLLDSADEWRENRGYLYVQLLLEELQEMFYMHVQEGVALLMSESSMFLILPDHDGGAEQLLHQWRAVLETKCGISASTGFTIEHGIRRLLHGFANSRAACQRRFFEGLGGLYMTSGPDSERTTQPAIDVIQDWTPFIESIRNGDPSTSLIECALERWRSGFLDPEQVKHEACQLLSCVYHLQADAGTLLPERLDLLQRAETLEQLSAHLIGQLEETHKPVLPNLTDKGYGGQLIMKALEYLAEHYTENLTLQGVADIVHLSKSYFSILFKKQTGRNFIDYLIELRIREAKRILAQKDSKVYDVADSSGFNDVKYFSKVFKKLTGLTPLQYREKHQVSESYFES</sequence>
<evidence type="ECO:0000313" key="8">
    <source>
        <dbReference type="Proteomes" id="UP000616779"/>
    </source>
</evidence>
<dbReference type="PROSITE" id="PS01124">
    <property type="entry name" value="HTH_ARAC_FAMILY_2"/>
    <property type="match status" value="1"/>
</dbReference>
<dbReference type="Gene3D" id="3.40.50.2300">
    <property type="match status" value="1"/>
</dbReference>
<dbReference type="InterPro" id="IPR018060">
    <property type="entry name" value="HTH_AraC"/>
</dbReference>